<feature type="repeat" description="WD" evidence="3">
    <location>
        <begin position="511"/>
        <end position="552"/>
    </location>
</feature>
<feature type="repeat" description="WD" evidence="3">
    <location>
        <begin position="595"/>
        <end position="636"/>
    </location>
</feature>
<dbReference type="SUPFAM" id="SSF50978">
    <property type="entry name" value="WD40 repeat-like"/>
    <property type="match status" value="2"/>
</dbReference>
<dbReference type="PROSITE" id="PS50231">
    <property type="entry name" value="RICIN_B_LECTIN"/>
    <property type="match status" value="1"/>
</dbReference>
<feature type="repeat" description="WD" evidence="3">
    <location>
        <begin position="973"/>
        <end position="1014"/>
    </location>
</feature>
<feature type="repeat" description="WD" evidence="3">
    <location>
        <begin position="721"/>
        <end position="762"/>
    </location>
</feature>
<evidence type="ECO:0000256" key="1">
    <source>
        <dbReference type="ARBA" id="ARBA00022574"/>
    </source>
</evidence>
<dbReference type="RefSeq" id="WP_190548962.1">
    <property type="nucleotide sequence ID" value="NZ_CAWPNO010000096.1"/>
</dbReference>
<evidence type="ECO:0000256" key="2">
    <source>
        <dbReference type="ARBA" id="ARBA00022737"/>
    </source>
</evidence>
<dbReference type="SUPFAM" id="SSF52540">
    <property type="entry name" value="P-loop containing nucleoside triphosphate hydrolases"/>
    <property type="match status" value="1"/>
</dbReference>
<dbReference type="Gene3D" id="3.40.50.300">
    <property type="entry name" value="P-loop containing nucleotide triphosphate hydrolases"/>
    <property type="match status" value="1"/>
</dbReference>
<dbReference type="Proteomes" id="UP000658514">
    <property type="component" value="Unassembled WGS sequence"/>
</dbReference>
<evidence type="ECO:0000256" key="3">
    <source>
        <dbReference type="PROSITE-ProRule" id="PRU00221"/>
    </source>
</evidence>
<dbReference type="EMBL" id="JACJQH010000060">
    <property type="protein sequence ID" value="MBD2199460.1"/>
    <property type="molecule type" value="Genomic_DNA"/>
</dbReference>
<feature type="compositionally biased region" description="Polar residues" evidence="4">
    <location>
        <begin position="37"/>
        <end position="47"/>
    </location>
</feature>
<accession>A0ABR8AHD8</accession>
<dbReference type="SMART" id="SM00320">
    <property type="entry name" value="WD40"/>
    <property type="match status" value="14"/>
</dbReference>
<feature type="repeat" description="WD" evidence="3">
    <location>
        <begin position="1015"/>
        <end position="1056"/>
    </location>
</feature>
<dbReference type="Pfam" id="PF00400">
    <property type="entry name" value="WD40"/>
    <property type="match status" value="5"/>
</dbReference>
<sequence length="1136" mass="124818">MEPLSATIGFIVGLIGFIASTVQVLDYIEKRREKQQADTQQANQPNPQLKPATSHRVDWGEAVDVSVFYGRVDELTQLETWVVEQGCRVVALLGMGGIGKTSLSIKLAQKIQGEFDYVIWRSLRNAPPIEDILADLIKFLSHQQQTDLPQDVGERVSLLIDYLRSSRCLVILDNAESIFQSGALAYRGGYEAYGELIRRIGGTNHQSCLILTSREKPPEIAASEGETLPVRALQLTGLKAVDGEEIFHTQGLSGTPTEQVKLIEFYKGHPLALKIISTTIKELFDSSIAAFLAQDTVVFGGIRQLLDQQSQRLSDLETEVMYWLAINREPVGIGELKEDIVNLPSQSNLVEALQSLARRSLIEKSNALFTLQPVVMEYASDRLIAEICENLVNGEITTCNRYALMKATAKDYIREAQIRLIVKPLAERLLNLLGSNKKVVGKLTELISTLQTKFSHQPGYAGGNIINLLCYLQTDLTNYDFSSLTIWQAYLKGENLQQVKLINATFERSVFTDILATIFSVAFSPNGKILATGDANGEIRLWQIDDGQPILTFKGHTGFVRSVAFSPDGQTLASGSVDKTIKLWSVNDGKCIQTLQGHSDRVESVAYSPNGQLIVSGSYDQNLRIWSANTGQCVQIFQGHTNEIWSVAFSPDSQTVASASYDQTVRLWSMSDGKCLQVLYGHTDKLRSVAFSPDGQMLASASYDQTVRIWSVNNGQCLQVLQGHSDRVLAVRFSPDNQTVVSSSYDQSVRLWSVNNGECLQILQGHSDRVWAVAFSPDGKILASAGYDQTVRLWSVSGGECIKVFQGYINGVESVAFSPDGQTLASGGFDQKVRLWSIVNNQCRRTLDAHTQQVRSVAFSPNGEILASCSHDRTIRLWSVKDGKSLHILAEHQHKVRSIAFSPDSQILASGSHDSTIRLWSVSTGKCLHVLQETANQVWSVAFSPDGQILASAGYDREVRLWSVNNRQYLRILQGHTGQVGPVAFSPDGKLLASGGNDQIIRLWSVNDGECVKILQGHSNWIWSVAFSPDGKILASGGDDQTVKLWSVDEGKCISTLPAHINRVWSVAFHPDGHTLASGSGDGTIKLWNVNTSECLQVLQVERPYEGMNITGITGLTPAQVATLKALGAVESDSRG</sequence>
<keyword evidence="1 3" id="KW-0853">WD repeat</keyword>
<dbReference type="InterPro" id="IPR019775">
    <property type="entry name" value="WD40_repeat_CS"/>
</dbReference>
<dbReference type="PROSITE" id="PS00678">
    <property type="entry name" value="WD_REPEATS_1"/>
    <property type="match status" value="1"/>
</dbReference>
<feature type="repeat" description="WD" evidence="3">
    <location>
        <begin position="763"/>
        <end position="804"/>
    </location>
</feature>
<dbReference type="PANTHER" id="PTHR22847:SF637">
    <property type="entry name" value="WD REPEAT DOMAIN 5B"/>
    <property type="match status" value="1"/>
</dbReference>
<dbReference type="InterPro" id="IPR002182">
    <property type="entry name" value="NB-ARC"/>
</dbReference>
<protein>
    <submittedName>
        <fullName evidence="6">NACHT domain-containing protein</fullName>
    </submittedName>
</protein>
<dbReference type="InterPro" id="IPR020472">
    <property type="entry name" value="WD40_PAC1"/>
</dbReference>
<dbReference type="InterPro" id="IPR027417">
    <property type="entry name" value="P-loop_NTPase"/>
</dbReference>
<evidence type="ECO:0000313" key="7">
    <source>
        <dbReference type="Proteomes" id="UP000658514"/>
    </source>
</evidence>
<reference evidence="6 7" key="1">
    <citation type="journal article" date="2020" name="ISME J.">
        <title>Comparative genomics reveals insights into cyanobacterial evolution and habitat adaptation.</title>
        <authorList>
            <person name="Chen M.Y."/>
            <person name="Teng W.K."/>
            <person name="Zhao L."/>
            <person name="Hu C.X."/>
            <person name="Zhou Y.K."/>
            <person name="Han B.P."/>
            <person name="Song L.R."/>
            <person name="Shu W.S."/>
        </authorList>
    </citation>
    <scope>NUCLEOTIDE SEQUENCE [LARGE SCALE GENOMIC DNA]</scope>
    <source>
        <strain evidence="6 7">FACHB-288</strain>
    </source>
</reference>
<feature type="repeat" description="WD" evidence="3">
    <location>
        <begin position="1057"/>
        <end position="1098"/>
    </location>
</feature>
<evidence type="ECO:0000256" key="4">
    <source>
        <dbReference type="SAM" id="MobiDB-lite"/>
    </source>
</evidence>
<dbReference type="InterPro" id="IPR001680">
    <property type="entry name" value="WD40_rpt"/>
</dbReference>
<feature type="repeat" description="WD" evidence="3">
    <location>
        <begin position="847"/>
        <end position="888"/>
    </location>
</feature>
<dbReference type="InterPro" id="IPR015943">
    <property type="entry name" value="WD40/YVTN_repeat-like_dom_sf"/>
</dbReference>
<feature type="repeat" description="WD" evidence="3">
    <location>
        <begin position="931"/>
        <end position="972"/>
    </location>
</feature>
<dbReference type="CDD" id="cd00200">
    <property type="entry name" value="WD40"/>
    <property type="match status" value="2"/>
</dbReference>
<feature type="repeat" description="WD" evidence="3">
    <location>
        <begin position="805"/>
        <end position="846"/>
    </location>
</feature>
<evidence type="ECO:0000259" key="5">
    <source>
        <dbReference type="Pfam" id="PF00931"/>
    </source>
</evidence>
<feature type="repeat" description="WD" evidence="3">
    <location>
        <begin position="679"/>
        <end position="720"/>
    </location>
</feature>
<dbReference type="InterPro" id="IPR036322">
    <property type="entry name" value="WD40_repeat_dom_sf"/>
</dbReference>
<dbReference type="PROSITE" id="PS50082">
    <property type="entry name" value="WD_REPEATS_2"/>
    <property type="match status" value="14"/>
</dbReference>
<gene>
    <name evidence="6" type="ORF">H6G24_28930</name>
</gene>
<dbReference type="PRINTS" id="PR00364">
    <property type="entry name" value="DISEASERSIST"/>
</dbReference>
<dbReference type="Gene3D" id="2.130.10.10">
    <property type="entry name" value="YVTN repeat-like/Quinoprotein amine dehydrogenase"/>
    <property type="match status" value="7"/>
</dbReference>
<feature type="region of interest" description="Disordered" evidence="4">
    <location>
        <begin position="35"/>
        <end position="54"/>
    </location>
</feature>
<evidence type="ECO:0000313" key="6">
    <source>
        <dbReference type="EMBL" id="MBD2199460.1"/>
    </source>
</evidence>
<comment type="caution">
    <text evidence="6">The sequence shown here is derived from an EMBL/GenBank/DDBJ whole genome shotgun (WGS) entry which is preliminary data.</text>
</comment>
<dbReference type="Pfam" id="PF25173">
    <property type="entry name" value="Beta-prop_WDR3_1st"/>
    <property type="match status" value="2"/>
</dbReference>
<dbReference type="PANTHER" id="PTHR22847">
    <property type="entry name" value="WD40 REPEAT PROTEIN"/>
    <property type="match status" value="1"/>
</dbReference>
<dbReference type="Pfam" id="PF00931">
    <property type="entry name" value="NB-ARC"/>
    <property type="match status" value="1"/>
</dbReference>
<feature type="domain" description="NB-ARC" evidence="5">
    <location>
        <begin position="75"/>
        <end position="174"/>
    </location>
</feature>
<organism evidence="6 7">
    <name type="scientific">Calothrix parietina FACHB-288</name>
    <dbReference type="NCBI Taxonomy" id="2692896"/>
    <lineage>
        <taxon>Bacteria</taxon>
        <taxon>Bacillati</taxon>
        <taxon>Cyanobacteriota</taxon>
        <taxon>Cyanophyceae</taxon>
        <taxon>Nostocales</taxon>
        <taxon>Calotrichaceae</taxon>
        <taxon>Calothrix</taxon>
    </lineage>
</organism>
<feature type="repeat" description="WD" evidence="3">
    <location>
        <begin position="553"/>
        <end position="594"/>
    </location>
</feature>
<keyword evidence="2" id="KW-0677">Repeat</keyword>
<dbReference type="PROSITE" id="PS50294">
    <property type="entry name" value="WD_REPEATS_REGION"/>
    <property type="match status" value="14"/>
</dbReference>
<proteinExistence type="predicted"/>
<name>A0ABR8AHD8_9CYAN</name>
<feature type="repeat" description="WD" evidence="3">
    <location>
        <begin position="637"/>
        <end position="678"/>
    </location>
</feature>
<feature type="repeat" description="WD" evidence="3">
    <location>
        <begin position="889"/>
        <end position="930"/>
    </location>
</feature>
<keyword evidence="7" id="KW-1185">Reference proteome</keyword>
<dbReference type="PRINTS" id="PR00320">
    <property type="entry name" value="GPROTEINBRPT"/>
</dbReference>